<reference evidence="1 2" key="1">
    <citation type="journal article" date="2019" name="Science">
        <title>Social genes are selection hotspots in kin groups of a soil microbe.</title>
        <authorList>
            <person name="Wielgoss S."/>
            <person name="Wolfensberger R."/>
            <person name="Sun L."/>
            <person name="Fiegna F."/>
            <person name="Velicer G.J."/>
        </authorList>
    </citation>
    <scope>NUCLEOTIDE SEQUENCE [LARGE SCALE GENOMIC DNA]</scope>
    <source>
        <strain evidence="1 2">MC3.5.9c15</strain>
    </source>
</reference>
<name>A0AAE6KRQ2_MYXXA</name>
<evidence type="ECO:0000313" key="1">
    <source>
        <dbReference type="EMBL" id="QDE67508.1"/>
    </source>
</evidence>
<accession>A0AAE6KRQ2</accession>
<protein>
    <submittedName>
        <fullName evidence="1">Uncharacterized protein</fullName>
    </submittedName>
</protein>
<organism evidence="1 2">
    <name type="scientific">Myxococcus xanthus</name>
    <dbReference type="NCBI Taxonomy" id="34"/>
    <lineage>
        <taxon>Bacteria</taxon>
        <taxon>Pseudomonadati</taxon>
        <taxon>Myxococcota</taxon>
        <taxon>Myxococcia</taxon>
        <taxon>Myxococcales</taxon>
        <taxon>Cystobacterineae</taxon>
        <taxon>Myxococcaceae</taxon>
        <taxon>Myxococcus</taxon>
    </lineage>
</organism>
<evidence type="ECO:0000313" key="2">
    <source>
        <dbReference type="Proteomes" id="UP000320179"/>
    </source>
</evidence>
<dbReference type="AlphaFoldDB" id="A0AAE6KRQ2"/>
<gene>
    <name evidence="1" type="ORF">BHS09_11220</name>
</gene>
<sequence>MGELALLTQTGTVWRIANQLHASDKRDVVVGDARPVHEAVTYIESHDERMHYAEARAAQVRRPPAPQ</sequence>
<proteinExistence type="predicted"/>
<dbReference type="EMBL" id="CP017174">
    <property type="protein sequence ID" value="QDE67508.1"/>
    <property type="molecule type" value="Genomic_DNA"/>
</dbReference>
<dbReference type="Proteomes" id="UP000320179">
    <property type="component" value="Chromosome"/>
</dbReference>